<proteinExistence type="predicted"/>
<dbReference type="AlphaFoldDB" id="A0AAV1ZLQ1"/>
<dbReference type="Proteomes" id="UP001497382">
    <property type="component" value="Unassembled WGS sequence"/>
</dbReference>
<evidence type="ECO:0000313" key="2">
    <source>
        <dbReference type="Proteomes" id="UP001497382"/>
    </source>
</evidence>
<evidence type="ECO:0000313" key="1">
    <source>
        <dbReference type="EMBL" id="CAL1272665.1"/>
    </source>
</evidence>
<gene>
    <name evidence="1" type="ORF">LARSCL_LOCUS6514</name>
</gene>
<organism evidence="1 2">
    <name type="scientific">Larinioides sclopetarius</name>
    <dbReference type="NCBI Taxonomy" id="280406"/>
    <lineage>
        <taxon>Eukaryota</taxon>
        <taxon>Metazoa</taxon>
        <taxon>Ecdysozoa</taxon>
        <taxon>Arthropoda</taxon>
        <taxon>Chelicerata</taxon>
        <taxon>Arachnida</taxon>
        <taxon>Araneae</taxon>
        <taxon>Araneomorphae</taxon>
        <taxon>Entelegynae</taxon>
        <taxon>Araneoidea</taxon>
        <taxon>Araneidae</taxon>
        <taxon>Larinioides</taxon>
    </lineage>
</organism>
<protein>
    <submittedName>
        <fullName evidence="1">Uncharacterized protein</fullName>
    </submittedName>
</protein>
<name>A0AAV1ZLQ1_9ARAC</name>
<sequence length="49" mass="5412">MRSLVVIASSAEAEVLLAQHRATTRPLPKDELARTDGEKKPLLFCTYKG</sequence>
<dbReference type="EMBL" id="CAXIEN010000062">
    <property type="protein sequence ID" value="CAL1272665.1"/>
    <property type="molecule type" value="Genomic_DNA"/>
</dbReference>
<reference evidence="1 2" key="1">
    <citation type="submission" date="2024-04" db="EMBL/GenBank/DDBJ databases">
        <authorList>
            <person name="Rising A."/>
            <person name="Reimegard J."/>
            <person name="Sonavane S."/>
            <person name="Akerstrom W."/>
            <person name="Nylinder S."/>
            <person name="Hedman E."/>
            <person name="Kallberg Y."/>
        </authorList>
    </citation>
    <scope>NUCLEOTIDE SEQUENCE [LARGE SCALE GENOMIC DNA]</scope>
</reference>
<accession>A0AAV1ZLQ1</accession>
<comment type="caution">
    <text evidence="1">The sequence shown here is derived from an EMBL/GenBank/DDBJ whole genome shotgun (WGS) entry which is preliminary data.</text>
</comment>
<keyword evidence="2" id="KW-1185">Reference proteome</keyword>